<dbReference type="SUPFAM" id="SSF51338">
    <property type="entry name" value="Composite domain of metallo-dependent hydrolases"/>
    <property type="match status" value="1"/>
</dbReference>
<dbReference type="PANTHER" id="PTHR11271">
    <property type="entry name" value="GUANINE DEAMINASE"/>
    <property type="match status" value="1"/>
</dbReference>
<sequence length="455" mass="50588">MKLYADSILIGNQWQNNVTLDIDQVGIIQSITQGKSDDATLAQGVVLPGMVNCHSHGFQRAFAGFSEYRANPSDSFWSWRDIMYRFVSKMTPDDVKAVGEFVYLEMLKAGYTSVAEFHYLHHQPNGKRYANSAEMSHQMLAAAESTGIAITLLPVLYTYAGFGEQKPSPAQARFIHQTDEYCQLVEKLFKTTQSQATQQVGIAPHSLRAVSHEQLMQITQHIRQLDSKAPIHIHIAEQMQEVNDSLSYYQQRPVDWLLDHLAVDQSWCLVHATHLSSQEVEKLVQSQAVAGICATTEANLGDGVFPAEAFLQQSGRFAIGSDSHIAVNIAAELRTFEYSQRLTHQRRAVLASDECISIGQNLFAHAAREGASTVNQNVGEIAVGKRADLIVIDPSHPSLFAKKESQILDAAIFACAQLPIKSVMVAGQWQVEQGKHRAEAQIIERYQQVLMRLAN</sequence>
<reference evidence="6 7" key="1">
    <citation type="submission" date="2024-06" db="EMBL/GenBank/DDBJ databases">
        <authorList>
            <person name="Li F."/>
        </authorList>
    </citation>
    <scope>NUCLEOTIDE SEQUENCE [LARGE SCALE GENOMIC DNA]</scope>
    <source>
        <strain evidence="6 7">GXAS 311</strain>
    </source>
</reference>
<dbReference type="Gene3D" id="3.20.20.140">
    <property type="entry name" value="Metal-dependent hydrolases"/>
    <property type="match status" value="1"/>
</dbReference>
<dbReference type="InterPro" id="IPR051607">
    <property type="entry name" value="Metallo-dep_hydrolases"/>
</dbReference>
<dbReference type="InterPro" id="IPR010252">
    <property type="entry name" value="HutF"/>
</dbReference>
<dbReference type="PANTHER" id="PTHR11271:SF48">
    <property type="entry name" value="AMIDOHYDROLASE-RELATED DOMAIN-CONTAINING PROTEIN"/>
    <property type="match status" value="1"/>
</dbReference>
<evidence type="ECO:0000313" key="6">
    <source>
        <dbReference type="EMBL" id="MET1253747.1"/>
    </source>
</evidence>
<gene>
    <name evidence="6" type="ORF">ABVT43_01285</name>
</gene>
<proteinExistence type="predicted"/>
<evidence type="ECO:0000256" key="2">
    <source>
        <dbReference type="ARBA" id="ARBA00022723"/>
    </source>
</evidence>
<dbReference type="NCBIfam" id="NF006681">
    <property type="entry name" value="PRK09229.1-2"/>
    <property type="match status" value="1"/>
</dbReference>
<keyword evidence="3 6" id="KW-0378">Hydrolase</keyword>
<feature type="domain" description="Amidohydrolase-related" evidence="5">
    <location>
        <begin position="45"/>
        <end position="429"/>
    </location>
</feature>
<dbReference type="EMBL" id="JBEVCJ010000001">
    <property type="protein sequence ID" value="MET1253747.1"/>
    <property type="molecule type" value="Genomic_DNA"/>
</dbReference>
<dbReference type="GO" id="GO:0050416">
    <property type="term" value="F:formimidoylglutamate deiminase activity"/>
    <property type="evidence" value="ECO:0007669"/>
    <property type="project" value="UniProtKB-EC"/>
</dbReference>
<keyword evidence="4" id="KW-0862">Zinc</keyword>
<accession>A0ABV2BQ80</accession>
<keyword evidence="2" id="KW-0479">Metal-binding</keyword>
<dbReference type="Pfam" id="PF01979">
    <property type="entry name" value="Amidohydro_1"/>
    <property type="match status" value="1"/>
</dbReference>
<evidence type="ECO:0000259" key="5">
    <source>
        <dbReference type="Pfam" id="PF01979"/>
    </source>
</evidence>
<dbReference type="EC" id="3.5.3.13" evidence="6"/>
<evidence type="ECO:0000313" key="7">
    <source>
        <dbReference type="Proteomes" id="UP001548189"/>
    </source>
</evidence>
<comment type="caution">
    <text evidence="6">The sequence shown here is derived from an EMBL/GenBank/DDBJ whole genome shotgun (WGS) entry which is preliminary data.</text>
</comment>
<name>A0ABV2BQ80_9GAMM</name>
<evidence type="ECO:0000256" key="4">
    <source>
        <dbReference type="ARBA" id="ARBA00022833"/>
    </source>
</evidence>
<protein>
    <submittedName>
        <fullName evidence="6">Formimidoylglutamate deiminase</fullName>
        <ecNumber evidence="6">3.5.3.13</ecNumber>
    </submittedName>
</protein>
<dbReference type="Gene3D" id="2.30.40.10">
    <property type="entry name" value="Urease, subunit C, domain 1"/>
    <property type="match status" value="1"/>
</dbReference>
<evidence type="ECO:0000256" key="3">
    <source>
        <dbReference type="ARBA" id="ARBA00022801"/>
    </source>
</evidence>
<dbReference type="RefSeq" id="WP_353873289.1">
    <property type="nucleotide sequence ID" value="NZ_JBEVCJ010000001.1"/>
</dbReference>
<dbReference type="InterPro" id="IPR032466">
    <property type="entry name" value="Metal_Hydrolase"/>
</dbReference>
<comment type="cofactor">
    <cofactor evidence="1">
        <name>Zn(2+)</name>
        <dbReference type="ChEBI" id="CHEBI:29105"/>
    </cofactor>
</comment>
<dbReference type="Proteomes" id="UP001548189">
    <property type="component" value="Unassembled WGS sequence"/>
</dbReference>
<dbReference type="InterPro" id="IPR006680">
    <property type="entry name" value="Amidohydro-rel"/>
</dbReference>
<evidence type="ECO:0000256" key="1">
    <source>
        <dbReference type="ARBA" id="ARBA00001947"/>
    </source>
</evidence>
<dbReference type="InterPro" id="IPR011059">
    <property type="entry name" value="Metal-dep_hydrolase_composite"/>
</dbReference>
<dbReference type="SUPFAM" id="SSF51556">
    <property type="entry name" value="Metallo-dependent hydrolases"/>
    <property type="match status" value="1"/>
</dbReference>
<dbReference type="NCBIfam" id="TIGR02022">
    <property type="entry name" value="hutF"/>
    <property type="match status" value="1"/>
</dbReference>
<organism evidence="6 7">
    <name type="scientific">Aliikangiella maris</name>
    <dbReference type="NCBI Taxonomy" id="3162458"/>
    <lineage>
        <taxon>Bacteria</taxon>
        <taxon>Pseudomonadati</taxon>
        <taxon>Pseudomonadota</taxon>
        <taxon>Gammaproteobacteria</taxon>
        <taxon>Oceanospirillales</taxon>
        <taxon>Pleioneaceae</taxon>
        <taxon>Aliikangiella</taxon>
    </lineage>
</organism>
<keyword evidence="7" id="KW-1185">Reference proteome</keyword>
<dbReference type="NCBIfam" id="NF006684">
    <property type="entry name" value="PRK09229.1-5"/>
    <property type="match status" value="1"/>
</dbReference>